<dbReference type="InterPro" id="IPR027417">
    <property type="entry name" value="P-loop_NTPase"/>
</dbReference>
<dbReference type="Pfam" id="PF13521">
    <property type="entry name" value="AAA_28"/>
    <property type="match status" value="1"/>
</dbReference>
<organism evidence="2">
    <name type="scientific">marine sediment metagenome</name>
    <dbReference type="NCBI Taxonomy" id="412755"/>
    <lineage>
        <taxon>unclassified sequences</taxon>
        <taxon>metagenomes</taxon>
        <taxon>ecological metagenomes</taxon>
    </lineage>
</organism>
<feature type="non-terminal residue" evidence="2">
    <location>
        <position position="162"/>
    </location>
</feature>
<feature type="domain" description="NadR/Ttd14 AAA" evidence="1">
    <location>
        <begin position="8"/>
        <end position="160"/>
    </location>
</feature>
<evidence type="ECO:0000259" key="1">
    <source>
        <dbReference type="Pfam" id="PF13521"/>
    </source>
</evidence>
<name>X0TSL5_9ZZZZ</name>
<dbReference type="InterPro" id="IPR038727">
    <property type="entry name" value="NadR/Ttd14_AAA_dom"/>
</dbReference>
<dbReference type="Gene3D" id="3.40.50.300">
    <property type="entry name" value="P-loop containing nucleotide triphosphate hydrolases"/>
    <property type="match status" value="1"/>
</dbReference>
<reference evidence="2" key="1">
    <citation type="journal article" date="2014" name="Front. Microbiol.">
        <title>High frequency of phylogenetically diverse reductive dehalogenase-homologous genes in deep subseafloor sedimentary metagenomes.</title>
        <authorList>
            <person name="Kawai M."/>
            <person name="Futagami T."/>
            <person name="Toyoda A."/>
            <person name="Takaki Y."/>
            <person name="Nishi S."/>
            <person name="Hori S."/>
            <person name="Arai W."/>
            <person name="Tsubouchi T."/>
            <person name="Morono Y."/>
            <person name="Uchiyama I."/>
            <person name="Ito T."/>
            <person name="Fujiyama A."/>
            <person name="Inagaki F."/>
            <person name="Takami H."/>
        </authorList>
    </citation>
    <scope>NUCLEOTIDE SEQUENCE</scope>
    <source>
        <strain evidence="2">Expedition CK06-06</strain>
    </source>
</reference>
<gene>
    <name evidence="2" type="ORF">S01H1_25507</name>
</gene>
<accession>X0TSL5</accession>
<comment type="caution">
    <text evidence="2">The sequence shown here is derived from an EMBL/GenBank/DDBJ whole genome shotgun (WGS) entry which is preliminary data.</text>
</comment>
<sequence>MREKPLVINLYGGPGTGKSTTAAHVFALLKQKDVNAELVREYAKDIVWEGRTHLLSGVFPYQLVIFSKQNKRMFDLVGKVDVIITDSPLWLSYHYSGHDEDMLRLVVKTSIYYDEAHYFLRRIKKFNPSGRMHDEQESKLIDKQLQIMLDDLNVKYSIVNAD</sequence>
<dbReference type="SUPFAM" id="SSF52540">
    <property type="entry name" value="P-loop containing nucleoside triphosphate hydrolases"/>
    <property type="match status" value="1"/>
</dbReference>
<protein>
    <recommendedName>
        <fullName evidence="1">NadR/Ttd14 AAA domain-containing protein</fullName>
    </recommendedName>
</protein>
<proteinExistence type="predicted"/>
<dbReference type="EMBL" id="BARS01015415">
    <property type="protein sequence ID" value="GAF90191.1"/>
    <property type="molecule type" value="Genomic_DNA"/>
</dbReference>
<dbReference type="AlphaFoldDB" id="X0TSL5"/>
<evidence type="ECO:0000313" key="2">
    <source>
        <dbReference type="EMBL" id="GAF90191.1"/>
    </source>
</evidence>